<evidence type="ECO:0000313" key="2">
    <source>
        <dbReference type="EMBL" id="KAJ0978443.1"/>
    </source>
</evidence>
<dbReference type="OrthoDB" id="749576at2759"/>
<protein>
    <submittedName>
        <fullName evidence="2">Uncharacterized protein</fullName>
    </submittedName>
</protein>
<gene>
    <name evidence="2" type="ORF">J5N97_013917</name>
</gene>
<organism evidence="2 3">
    <name type="scientific">Dioscorea zingiberensis</name>
    <dbReference type="NCBI Taxonomy" id="325984"/>
    <lineage>
        <taxon>Eukaryota</taxon>
        <taxon>Viridiplantae</taxon>
        <taxon>Streptophyta</taxon>
        <taxon>Embryophyta</taxon>
        <taxon>Tracheophyta</taxon>
        <taxon>Spermatophyta</taxon>
        <taxon>Magnoliopsida</taxon>
        <taxon>Liliopsida</taxon>
        <taxon>Dioscoreales</taxon>
        <taxon>Dioscoreaceae</taxon>
        <taxon>Dioscorea</taxon>
    </lineage>
</organism>
<feature type="compositionally biased region" description="Basic residues" evidence="1">
    <location>
        <begin position="119"/>
        <end position="129"/>
    </location>
</feature>
<dbReference type="Proteomes" id="UP001085076">
    <property type="component" value="Miscellaneous, Linkage group lg03"/>
</dbReference>
<keyword evidence="3" id="KW-1185">Reference proteome</keyword>
<evidence type="ECO:0000256" key="1">
    <source>
        <dbReference type="SAM" id="MobiDB-lite"/>
    </source>
</evidence>
<proteinExistence type="predicted"/>
<accession>A0A9D5CU50</accession>
<dbReference type="PANTHER" id="PTHR35304:SF1">
    <property type="entry name" value="OS05G0120300 PROTEIN"/>
    <property type="match status" value="1"/>
</dbReference>
<name>A0A9D5CU50_9LILI</name>
<comment type="caution">
    <text evidence="2">The sequence shown here is derived from an EMBL/GenBank/DDBJ whole genome shotgun (WGS) entry which is preliminary data.</text>
</comment>
<reference evidence="2" key="2">
    <citation type="journal article" date="2022" name="Hortic Res">
        <title>The genome of Dioscorea zingiberensis sheds light on the biosynthesis, origin and evolution of the medicinally important diosgenin saponins.</title>
        <authorList>
            <person name="Li Y."/>
            <person name="Tan C."/>
            <person name="Li Z."/>
            <person name="Guo J."/>
            <person name="Li S."/>
            <person name="Chen X."/>
            <person name="Wang C."/>
            <person name="Dai X."/>
            <person name="Yang H."/>
            <person name="Song W."/>
            <person name="Hou L."/>
            <person name="Xu J."/>
            <person name="Tong Z."/>
            <person name="Xu A."/>
            <person name="Yuan X."/>
            <person name="Wang W."/>
            <person name="Yang Q."/>
            <person name="Chen L."/>
            <person name="Sun Z."/>
            <person name="Wang K."/>
            <person name="Pan B."/>
            <person name="Chen J."/>
            <person name="Bao Y."/>
            <person name="Liu F."/>
            <person name="Qi X."/>
            <person name="Gang D.R."/>
            <person name="Wen J."/>
            <person name="Li J."/>
        </authorList>
    </citation>
    <scope>NUCLEOTIDE SEQUENCE</scope>
    <source>
        <strain evidence="2">Dzin_1.0</strain>
    </source>
</reference>
<dbReference type="PANTHER" id="PTHR35304">
    <property type="entry name" value="OS05G0120300 PROTEIN-RELATED"/>
    <property type="match status" value="1"/>
</dbReference>
<feature type="region of interest" description="Disordered" evidence="1">
    <location>
        <begin position="106"/>
        <end position="129"/>
    </location>
</feature>
<sequence length="164" mass="18733">MSSGCMNSVSCVDARAPVRASYVNLYKWPDSDAEFVRSVTGNFSETATTGRRRWPEIPRVVDSYSCRQMYLRSYTFSKKESVPEKTRKCLAKVKVSINGSVNGYASNRRSKERMMSNRNKNKNKNKKQKKGCVVVVKKVLCSLFRRLLLCTTSVEVADKHYSSY</sequence>
<dbReference type="EMBL" id="JAGGNH010000003">
    <property type="protein sequence ID" value="KAJ0978443.1"/>
    <property type="molecule type" value="Genomic_DNA"/>
</dbReference>
<dbReference type="AlphaFoldDB" id="A0A9D5CU50"/>
<reference evidence="2" key="1">
    <citation type="submission" date="2021-03" db="EMBL/GenBank/DDBJ databases">
        <authorList>
            <person name="Li Z."/>
            <person name="Yang C."/>
        </authorList>
    </citation>
    <scope>NUCLEOTIDE SEQUENCE</scope>
    <source>
        <strain evidence="2">Dzin_1.0</strain>
        <tissue evidence="2">Leaf</tissue>
    </source>
</reference>
<evidence type="ECO:0000313" key="3">
    <source>
        <dbReference type="Proteomes" id="UP001085076"/>
    </source>
</evidence>